<dbReference type="EMBL" id="BGPR01035807">
    <property type="protein sequence ID" value="GBO10803.1"/>
    <property type="molecule type" value="Genomic_DNA"/>
</dbReference>
<proteinExistence type="predicted"/>
<sequence>MEGNSPHRPRERGDRRGRSLKANNFTVHFGAPAHYRNASDYLYDYVYVKQVIFHPMAGYRFDLCLVVLGVQMADSLMKFHPVCFSNFKIPFEIGDTVDITSYTGKFRKTANVLGRGALFGPSRRLGLNFIKY</sequence>
<organism evidence="1 2">
    <name type="scientific">Araneus ventricosus</name>
    <name type="common">Orbweaver spider</name>
    <name type="synonym">Epeira ventricosa</name>
    <dbReference type="NCBI Taxonomy" id="182803"/>
    <lineage>
        <taxon>Eukaryota</taxon>
        <taxon>Metazoa</taxon>
        <taxon>Ecdysozoa</taxon>
        <taxon>Arthropoda</taxon>
        <taxon>Chelicerata</taxon>
        <taxon>Arachnida</taxon>
        <taxon>Araneae</taxon>
        <taxon>Araneomorphae</taxon>
        <taxon>Entelegynae</taxon>
        <taxon>Araneoidea</taxon>
        <taxon>Araneidae</taxon>
        <taxon>Araneus</taxon>
    </lineage>
</organism>
<accession>A0A4Y2UE56</accession>
<dbReference type="AlphaFoldDB" id="A0A4Y2UE56"/>
<evidence type="ECO:0000313" key="1">
    <source>
        <dbReference type="EMBL" id="GBO10803.1"/>
    </source>
</evidence>
<protein>
    <submittedName>
        <fullName evidence="1">Uncharacterized protein</fullName>
    </submittedName>
</protein>
<gene>
    <name evidence="1" type="ORF">AVEN_175453_1</name>
</gene>
<comment type="caution">
    <text evidence="1">The sequence shown here is derived from an EMBL/GenBank/DDBJ whole genome shotgun (WGS) entry which is preliminary data.</text>
</comment>
<name>A0A4Y2UE56_ARAVE</name>
<evidence type="ECO:0000313" key="2">
    <source>
        <dbReference type="Proteomes" id="UP000499080"/>
    </source>
</evidence>
<reference evidence="1 2" key="1">
    <citation type="journal article" date="2019" name="Sci. Rep.">
        <title>Orb-weaving spider Araneus ventricosus genome elucidates the spidroin gene catalogue.</title>
        <authorList>
            <person name="Kono N."/>
            <person name="Nakamura H."/>
            <person name="Ohtoshi R."/>
            <person name="Moran D.A.P."/>
            <person name="Shinohara A."/>
            <person name="Yoshida Y."/>
            <person name="Fujiwara M."/>
            <person name="Mori M."/>
            <person name="Tomita M."/>
            <person name="Arakawa K."/>
        </authorList>
    </citation>
    <scope>NUCLEOTIDE SEQUENCE [LARGE SCALE GENOMIC DNA]</scope>
</reference>
<dbReference type="Proteomes" id="UP000499080">
    <property type="component" value="Unassembled WGS sequence"/>
</dbReference>
<keyword evidence="2" id="KW-1185">Reference proteome</keyword>
<dbReference type="OrthoDB" id="6426365at2759"/>